<keyword evidence="3" id="KW-0032">Aminotransferase</keyword>
<accession>A0ABN0G343</accession>
<dbReference type="InterPro" id="IPR015421">
    <property type="entry name" value="PyrdxlP-dep_Trfase_major"/>
</dbReference>
<sequence length="65" mass="7337">MCEAAPRGLIYVANPNNPTGTVTPHDALRRLPSDRRPGTTVLVDEAYIEYSTNRRCSTRYVRTWG</sequence>
<dbReference type="Pfam" id="PF00155">
    <property type="entry name" value="Aminotran_1_2"/>
    <property type="match status" value="1"/>
</dbReference>
<evidence type="ECO:0000313" key="4">
    <source>
        <dbReference type="Proteomes" id="UP000004682"/>
    </source>
</evidence>
<dbReference type="Proteomes" id="UP000004682">
    <property type="component" value="Unassembled WGS sequence"/>
</dbReference>
<keyword evidence="3" id="KW-0808">Transferase</keyword>
<reference evidence="4" key="1">
    <citation type="journal article" date="2012" name="J. Bacteriol.">
        <title>Revised Genome Sequence of Burkholderia thailandensis MSMB43 with Improved Annotation.</title>
        <authorList>
            <person name="Zhuo Y."/>
            <person name="Liu L."/>
            <person name="Wang Q."/>
            <person name="Liu X."/>
            <person name="Ren B."/>
            <person name="Liu M."/>
            <person name="Ni P."/>
            <person name="Cheng Y.Q."/>
            <person name="Zhang L."/>
        </authorList>
    </citation>
    <scope>NUCLEOTIDE SEQUENCE [LARGE SCALE GENOMIC DNA]</scope>
    <source>
        <strain evidence="4">MSMB43</strain>
    </source>
</reference>
<feature type="region of interest" description="Disordered" evidence="1">
    <location>
        <begin position="15"/>
        <end position="36"/>
    </location>
</feature>
<proteinExistence type="predicted"/>
<dbReference type="SUPFAM" id="SSF53383">
    <property type="entry name" value="PLP-dependent transferases"/>
    <property type="match status" value="1"/>
</dbReference>
<evidence type="ECO:0000256" key="1">
    <source>
        <dbReference type="SAM" id="MobiDB-lite"/>
    </source>
</evidence>
<dbReference type="InterPro" id="IPR004839">
    <property type="entry name" value="Aminotransferase_I/II_large"/>
</dbReference>
<feature type="domain" description="Aminotransferase class I/classII large" evidence="2">
    <location>
        <begin position="6"/>
        <end position="53"/>
    </location>
</feature>
<organism evidence="3 4">
    <name type="scientific">Burkholderia humptydooensis MSMB43</name>
    <dbReference type="NCBI Taxonomy" id="441157"/>
    <lineage>
        <taxon>Bacteria</taxon>
        <taxon>Pseudomonadati</taxon>
        <taxon>Pseudomonadota</taxon>
        <taxon>Betaproteobacteria</taxon>
        <taxon>Burkholderiales</taxon>
        <taxon>Burkholderiaceae</taxon>
        <taxon>Burkholderia</taxon>
        <taxon>pseudomallei group</taxon>
    </lineage>
</organism>
<gene>
    <name evidence="3" type="ORF">A33K_16198</name>
</gene>
<feature type="compositionally biased region" description="Basic and acidic residues" evidence="1">
    <location>
        <begin position="26"/>
        <end position="36"/>
    </location>
</feature>
<dbReference type="GO" id="GO:0008483">
    <property type="term" value="F:transaminase activity"/>
    <property type="evidence" value="ECO:0007669"/>
    <property type="project" value="UniProtKB-KW"/>
</dbReference>
<protein>
    <submittedName>
        <fullName evidence="3">Aminotransferase</fullName>
    </submittedName>
</protein>
<name>A0ABN0G343_9BURK</name>
<evidence type="ECO:0000259" key="2">
    <source>
        <dbReference type="Pfam" id="PF00155"/>
    </source>
</evidence>
<keyword evidence="4" id="KW-1185">Reference proteome</keyword>
<dbReference type="EMBL" id="JH692064">
    <property type="protein sequence ID" value="EIP86595.1"/>
    <property type="molecule type" value="Genomic_DNA"/>
</dbReference>
<dbReference type="InterPro" id="IPR015424">
    <property type="entry name" value="PyrdxlP-dep_Trfase"/>
</dbReference>
<dbReference type="Gene3D" id="3.40.640.10">
    <property type="entry name" value="Type I PLP-dependent aspartate aminotransferase-like (Major domain)"/>
    <property type="match status" value="1"/>
</dbReference>
<evidence type="ECO:0000313" key="3">
    <source>
        <dbReference type="EMBL" id="EIP86595.1"/>
    </source>
</evidence>